<feature type="compositionally biased region" description="Basic and acidic residues" evidence="2">
    <location>
        <begin position="301"/>
        <end position="320"/>
    </location>
</feature>
<dbReference type="OrthoDB" id="2159786at2759"/>
<dbReference type="InterPro" id="IPR029178">
    <property type="entry name" value="Ecm11_C"/>
</dbReference>
<feature type="region of interest" description="Disordered" evidence="2">
    <location>
        <begin position="291"/>
        <end position="320"/>
    </location>
</feature>
<feature type="region of interest" description="Disordered" evidence="2">
    <location>
        <begin position="695"/>
        <end position="716"/>
    </location>
</feature>
<feature type="region of interest" description="Disordered" evidence="2">
    <location>
        <begin position="623"/>
        <end position="642"/>
    </location>
</feature>
<proteinExistence type="predicted"/>
<feature type="compositionally biased region" description="Polar residues" evidence="2">
    <location>
        <begin position="811"/>
        <end position="830"/>
    </location>
</feature>
<feature type="region of interest" description="Disordered" evidence="2">
    <location>
        <begin position="842"/>
        <end position="864"/>
    </location>
</feature>
<protein>
    <recommendedName>
        <fullName evidence="3">Extracellular mutant protein 11 C-terminal domain-containing protein</fullName>
    </recommendedName>
</protein>
<feature type="compositionally biased region" description="Acidic residues" evidence="2">
    <location>
        <begin position="40"/>
        <end position="58"/>
    </location>
</feature>
<keyword evidence="1" id="KW-0175">Coiled coil</keyword>
<dbReference type="PANTHER" id="PTHR28244">
    <property type="entry name" value="RNA POLYMERASE I-SPECIFIC TRANSCRIPTION INITIATION FACTOR RRN11"/>
    <property type="match status" value="1"/>
</dbReference>
<dbReference type="InterPro" id="IPR053029">
    <property type="entry name" value="RNA_pol_I-specific_init_factor"/>
</dbReference>
<dbReference type="GO" id="GO:0070860">
    <property type="term" value="C:RNA polymerase I core factor complex"/>
    <property type="evidence" value="ECO:0007669"/>
    <property type="project" value="TreeGrafter"/>
</dbReference>
<reference evidence="5" key="1">
    <citation type="journal article" date="2009" name="Genome Res.">
        <title>Comparative genomic analyses of the human fungal pathogens Coccidioides and their relatives.</title>
        <authorList>
            <person name="Sharpton T.J."/>
            <person name="Stajich J.E."/>
            <person name="Rounsley S.D."/>
            <person name="Gardner M.J."/>
            <person name="Wortman J.R."/>
            <person name="Jordar V.S."/>
            <person name="Maiti R."/>
            <person name="Kodira C.D."/>
            <person name="Neafsey D.E."/>
            <person name="Zeng Q."/>
            <person name="Hung C.-Y."/>
            <person name="McMahan C."/>
            <person name="Muszewska A."/>
            <person name="Grynberg M."/>
            <person name="Mandel M.A."/>
            <person name="Kellner E.M."/>
            <person name="Barker B.M."/>
            <person name="Galgiani J.N."/>
            <person name="Orbach M.J."/>
            <person name="Kirkland T.N."/>
            <person name="Cole G.T."/>
            <person name="Henn M.R."/>
            <person name="Birren B.W."/>
            <person name="Taylor J.W."/>
        </authorList>
    </citation>
    <scope>NUCLEOTIDE SEQUENCE [LARGE SCALE GENOMIC DNA]</scope>
    <source>
        <strain evidence="5">UAMH 1704</strain>
    </source>
</reference>
<dbReference type="GO" id="GO:0017025">
    <property type="term" value="F:TBP-class protein binding"/>
    <property type="evidence" value="ECO:0007669"/>
    <property type="project" value="TreeGrafter"/>
</dbReference>
<organism evidence="4 5">
    <name type="scientific">Uncinocarpus reesii (strain UAMH 1704)</name>
    <dbReference type="NCBI Taxonomy" id="336963"/>
    <lineage>
        <taxon>Eukaryota</taxon>
        <taxon>Fungi</taxon>
        <taxon>Dikarya</taxon>
        <taxon>Ascomycota</taxon>
        <taxon>Pezizomycotina</taxon>
        <taxon>Eurotiomycetes</taxon>
        <taxon>Eurotiomycetidae</taxon>
        <taxon>Onygenales</taxon>
        <taxon>Onygenaceae</taxon>
        <taxon>Uncinocarpus</taxon>
    </lineage>
</organism>
<dbReference type="RefSeq" id="XP_002543171.1">
    <property type="nucleotide sequence ID" value="XM_002543125.1"/>
</dbReference>
<dbReference type="AlphaFoldDB" id="C4JHB4"/>
<feature type="compositionally biased region" description="Low complexity" evidence="2">
    <location>
        <begin position="59"/>
        <end position="73"/>
    </location>
</feature>
<dbReference type="PANTHER" id="PTHR28244:SF1">
    <property type="entry name" value="RNA POLYMERASE I-SPECIFIC TRANSCRIPTION INITIATION FACTOR RRN11"/>
    <property type="match status" value="1"/>
</dbReference>
<accession>C4JHB4</accession>
<evidence type="ECO:0000256" key="2">
    <source>
        <dbReference type="SAM" id="MobiDB-lite"/>
    </source>
</evidence>
<dbReference type="Pfam" id="PF15463">
    <property type="entry name" value="ECM11"/>
    <property type="match status" value="1"/>
</dbReference>
<dbReference type="eggNOG" id="ENOG502SC4N">
    <property type="taxonomic scope" value="Eukaryota"/>
</dbReference>
<feature type="region of interest" description="Disordered" evidence="2">
    <location>
        <begin position="28"/>
        <end position="127"/>
    </location>
</feature>
<dbReference type="OMA" id="AVHRDMF"/>
<feature type="region of interest" description="Disordered" evidence="2">
    <location>
        <begin position="739"/>
        <end position="830"/>
    </location>
</feature>
<feature type="coiled-coil region" evidence="1">
    <location>
        <begin position="974"/>
        <end position="1001"/>
    </location>
</feature>
<gene>
    <name evidence="4" type="ORF">UREG_02687</name>
</gene>
<keyword evidence="5" id="KW-1185">Reference proteome</keyword>
<dbReference type="Proteomes" id="UP000002058">
    <property type="component" value="Unassembled WGS sequence"/>
</dbReference>
<dbReference type="GO" id="GO:0042790">
    <property type="term" value="P:nucleolar large rRNA transcription by RNA polymerase I"/>
    <property type="evidence" value="ECO:0007669"/>
    <property type="project" value="TreeGrafter"/>
</dbReference>
<evidence type="ECO:0000259" key="3">
    <source>
        <dbReference type="Pfam" id="PF15463"/>
    </source>
</evidence>
<feature type="compositionally biased region" description="Polar residues" evidence="2">
    <location>
        <begin position="698"/>
        <end position="708"/>
    </location>
</feature>
<dbReference type="EMBL" id="CH476615">
    <property type="protein sequence ID" value="EEP77838.1"/>
    <property type="molecule type" value="Genomic_DNA"/>
</dbReference>
<dbReference type="HOGENOM" id="CLU_305862_0_0_1"/>
<feature type="compositionally biased region" description="Basic and acidic residues" evidence="2">
    <location>
        <begin position="587"/>
        <end position="600"/>
    </location>
</feature>
<dbReference type="KEGG" id="ure:UREG_02687"/>
<dbReference type="GeneID" id="8443134"/>
<dbReference type="InParanoid" id="C4JHB4"/>
<feature type="domain" description="Extracellular mutant protein 11 C-terminal" evidence="3">
    <location>
        <begin position="875"/>
        <end position="1004"/>
    </location>
</feature>
<feature type="region of interest" description="Disordered" evidence="2">
    <location>
        <begin position="576"/>
        <end position="606"/>
    </location>
</feature>
<evidence type="ECO:0000313" key="5">
    <source>
        <dbReference type="Proteomes" id="UP000002058"/>
    </source>
</evidence>
<evidence type="ECO:0000313" key="4">
    <source>
        <dbReference type="EMBL" id="EEP77838.1"/>
    </source>
</evidence>
<evidence type="ECO:0000256" key="1">
    <source>
        <dbReference type="SAM" id="Coils"/>
    </source>
</evidence>
<sequence>MSKPSTISHFSLPLHLWQQPLSYRTIKYDPPRRAKHLAPEDTDETASDSNSDNDDDETAPTSNRASRATSTAAKSERASSTRSSSVLLTPSEAHQYRIAGQPANTELPGGNFPHSRQPSPHADPKRVTKKRIENDLAQLNPPVFVHGSARNSLRLRHLGVITAILHRCLLEGDYVRAGRAWGLILRDEWGGKPIDVRTEGRWGIGAEILLWRDRQQMKGPSPSTSSSGGVSYKREWFSRRGFERAKQYYEMLILHYPYRKHAPKALGPLDFYPAMFGLWISIVQEESRAAREASLDEEEREDRYDYGYDPDERMSISSDDESKRRAKLVAEARAKELEEAQRIASQMDDLLVSFPFSDSYVLLKLRGMVSLWIGDLCVLSVSPDEAQEQGLLGRDEDGDITMMSYDDHVDSILAMMEEGLGNERKMAEVDKAKEFFQKAKARKAGPLSATDEAALLWAAMKLSDYVHGSIPQNNDRPVSQGTSKGGISSSRLRAAELARIHVPATRLNGFSASSAPNVHAKQQSHSSQVAGDHRFRVASPVRSEHRDMFDTDVEGFDDSTTVISSLRDDSVIAVPPVQQERLASPRRGRDNGNMHQHDDVSMNALRGAFDQRNYTSIAERMRELDSEPDEQVQDASHEQEQEQYHNDFEDFDGDRDIEQGMGFEGEPTIKLGWDSNQATHHGAMSWQEIEAALREHNSQSMSNESGPGQSAGYDPAGQLQSELYSRAVNEPEQVDYMNATNATPRATQKLVAGSRFTPKSRFSSPKPPKPPTPFSVSRIPRPISAQDMAPDQALSPLNPGYHRGQLPPSPSQTDTNNDQYHSNQGGMFDTTDLSAIDTSEGSITEPNIPVTATSPQLSTLSPVSSKRPFTAFTSDYHPNILKSKSFSDLHTEPFDYNPAPPPPVFAPQGPDLPLAEKLDRLKSLTDDQRRSFFSSLTMAEWEESGDWLIEQFGVILQKTKDARRERRQVAAVFEKEIKRRYELVEGEVKDIRERMDEMRASGIELPVILHFPFTPPIPRPIPRPPPPGHVVPSAPRRNSELDLDLRHHLRRQERRCLSKVPAGSMPRGVQSPQGIHDTAPINAPNQVSARFAFSQSIVLGLWSGSAEVAFVKDNQWQSAVIVMEFGLYRVVYSPLTLRLAMGPCDMSSTTLENRLFGVVEFSLFFCSSPAAEWTKEKGPRSGASVNIAIGCEQVVSVIRN</sequence>
<name>C4JHB4_UNCRE</name>
<dbReference type="VEuPathDB" id="FungiDB:UREG_02687"/>
<dbReference type="GO" id="GO:0001164">
    <property type="term" value="F:RNA polymerase I core promoter sequence-specific DNA binding"/>
    <property type="evidence" value="ECO:0007669"/>
    <property type="project" value="TreeGrafter"/>
</dbReference>